<dbReference type="CDD" id="cd07720">
    <property type="entry name" value="OPHC2-like_MBL-fold"/>
    <property type="match status" value="1"/>
</dbReference>
<comment type="similarity">
    <text evidence="1">Belongs to the metallo-beta-lactamase superfamily.</text>
</comment>
<feature type="domain" description="Metallo-beta-lactamase" evidence="6">
    <location>
        <begin position="77"/>
        <end position="264"/>
    </location>
</feature>
<dbReference type="Pfam" id="PF00753">
    <property type="entry name" value="Lactamase_B"/>
    <property type="match status" value="1"/>
</dbReference>
<dbReference type="PANTHER" id="PTHR42978:SF6">
    <property type="entry name" value="QUORUM-QUENCHING LACTONASE YTNP-RELATED"/>
    <property type="match status" value="1"/>
</dbReference>
<comment type="caution">
    <text evidence="7">The sequence shown here is derived from an EMBL/GenBank/DDBJ whole genome shotgun (WGS) entry which is preliminary data.</text>
</comment>
<dbReference type="PROSITE" id="PS51257">
    <property type="entry name" value="PROKAR_LIPOPROTEIN"/>
    <property type="match status" value="1"/>
</dbReference>
<feature type="signal peptide" evidence="5">
    <location>
        <begin position="1"/>
        <end position="23"/>
    </location>
</feature>
<keyword evidence="3" id="KW-0378">Hydrolase</keyword>
<name>A0A9D9EQ74_9BACT</name>
<dbReference type="InterPro" id="IPR001279">
    <property type="entry name" value="Metallo-B-lactamas"/>
</dbReference>
<sequence length="275" mass="29551">MRKLLYVLGAASAISAAVVSCGAAGQPDGVKTIDLDGLRVTWIRDNAEPRLMERSLFPDASDSLMASLGLNDGVPASVSVFLVEKEGRYLLFDTGLGMPGSGLLPSLHSLGLAPEDIDCIFLTHFHGDHIGGMIGEGGEAVFPDADVYVPEVEYDEWMAMPVEKKGQVVAVMDCYEDRLHKFGYADDLPCGVKPIAAPGHTPGHTLYQIGRLLVVGDLVHGAALQLVHPEICALYDMDPNQAAATRVSILDYARQGKFVMGGMHFPEPAFIFPEQ</sequence>
<dbReference type="InterPro" id="IPR036866">
    <property type="entry name" value="RibonucZ/Hydroxyglut_hydro"/>
</dbReference>
<dbReference type="GO" id="GO:0016787">
    <property type="term" value="F:hydrolase activity"/>
    <property type="evidence" value="ECO:0007669"/>
    <property type="project" value="UniProtKB-KW"/>
</dbReference>
<evidence type="ECO:0000313" key="7">
    <source>
        <dbReference type="EMBL" id="MBO8452211.1"/>
    </source>
</evidence>
<keyword evidence="4" id="KW-0862">Zinc</keyword>
<dbReference type="Proteomes" id="UP000823661">
    <property type="component" value="Unassembled WGS sequence"/>
</dbReference>
<feature type="chain" id="PRO_5038373749" evidence="5">
    <location>
        <begin position="24"/>
        <end position="275"/>
    </location>
</feature>
<dbReference type="AlphaFoldDB" id="A0A9D9EQ74"/>
<evidence type="ECO:0000256" key="2">
    <source>
        <dbReference type="ARBA" id="ARBA00022723"/>
    </source>
</evidence>
<evidence type="ECO:0000256" key="3">
    <source>
        <dbReference type="ARBA" id="ARBA00022801"/>
    </source>
</evidence>
<dbReference type="InterPro" id="IPR051013">
    <property type="entry name" value="MBL_superfamily_lactonases"/>
</dbReference>
<dbReference type="SUPFAM" id="SSF56281">
    <property type="entry name" value="Metallo-hydrolase/oxidoreductase"/>
    <property type="match status" value="1"/>
</dbReference>
<evidence type="ECO:0000256" key="5">
    <source>
        <dbReference type="SAM" id="SignalP"/>
    </source>
</evidence>
<dbReference type="Gene3D" id="3.60.15.10">
    <property type="entry name" value="Ribonuclease Z/Hydroxyacylglutathione hydrolase-like"/>
    <property type="match status" value="1"/>
</dbReference>
<keyword evidence="2" id="KW-0479">Metal-binding</keyword>
<reference evidence="7" key="1">
    <citation type="submission" date="2020-10" db="EMBL/GenBank/DDBJ databases">
        <authorList>
            <person name="Gilroy R."/>
        </authorList>
    </citation>
    <scope>NUCLEOTIDE SEQUENCE</scope>
    <source>
        <strain evidence="7">B1-20833</strain>
    </source>
</reference>
<organism evidence="7 8">
    <name type="scientific">Candidatus Cryptobacteroides intestinavium</name>
    <dbReference type="NCBI Taxonomy" id="2840766"/>
    <lineage>
        <taxon>Bacteria</taxon>
        <taxon>Pseudomonadati</taxon>
        <taxon>Bacteroidota</taxon>
        <taxon>Bacteroidia</taxon>
        <taxon>Bacteroidales</taxon>
        <taxon>Candidatus Cryptobacteroides</taxon>
    </lineage>
</organism>
<gene>
    <name evidence="7" type="ORF">IAC06_04940</name>
</gene>
<dbReference type="GO" id="GO:0046872">
    <property type="term" value="F:metal ion binding"/>
    <property type="evidence" value="ECO:0007669"/>
    <property type="project" value="UniProtKB-KW"/>
</dbReference>
<proteinExistence type="inferred from homology"/>
<evidence type="ECO:0000259" key="6">
    <source>
        <dbReference type="SMART" id="SM00849"/>
    </source>
</evidence>
<reference evidence="7" key="2">
    <citation type="journal article" date="2021" name="PeerJ">
        <title>Extensive microbial diversity within the chicken gut microbiome revealed by metagenomics and culture.</title>
        <authorList>
            <person name="Gilroy R."/>
            <person name="Ravi A."/>
            <person name="Getino M."/>
            <person name="Pursley I."/>
            <person name="Horton D.L."/>
            <person name="Alikhan N.F."/>
            <person name="Baker D."/>
            <person name="Gharbi K."/>
            <person name="Hall N."/>
            <person name="Watson M."/>
            <person name="Adriaenssens E.M."/>
            <person name="Foster-Nyarko E."/>
            <person name="Jarju S."/>
            <person name="Secka A."/>
            <person name="Antonio M."/>
            <person name="Oren A."/>
            <person name="Chaudhuri R.R."/>
            <person name="La Ragione R."/>
            <person name="Hildebrand F."/>
            <person name="Pallen M.J."/>
        </authorList>
    </citation>
    <scope>NUCLEOTIDE SEQUENCE</scope>
    <source>
        <strain evidence="7">B1-20833</strain>
    </source>
</reference>
<dbReference type="PANTHER" id="PTHR42978">
    <property type="entry name" value="QUORUM-QUENCHING LACTONASE YTNP-RELATED-RELATED"/>
    <property type="match status" value="1"/>
</dbReference>
<evidence type="ECO:0000256" key="4">
    <source>
        <dbReference type="ARBA" id="ARBA00022833"/>
    </source>
</evidence>
<evidence type="ECO:0000256" key="1">
    <source>
        <dbReference type="ARBA" id="ARBA00007749"/>
    </source>
</evidence>
<evidence type="ECO:0000313" key="8">
    <source>
        <dbReference type="Proteomes" id="UP000823661"/>
    </source>
</evidence>
<protein>
    <submittedName>
        <fullName evidence="7">MBL fold metallo-hydrolase</fullName>
    </submittedName>
</protein>
<keyword evidence="5" id="KW-0732">Signal</keyword>
<accession>A0A9D9EQ74</accession>
<dbReference type="SMART" id="SM00849">
    <property type="entry name" value="Lactamase_B"/>
    <property type="match status" value="1"/>
</dbReference>
<dbReference type="EMBL" id="JADIMI010000050">
    <property type="protein sequence ID" value="MBO8452211.1"/>
    <property type="molecule type" value="Genomic_DNA"/>
</dbReference>